<gene>
    <name evidence="4" type="ORF">Tci_206671</name>
</gene>
<evidence type="ECO:0000313" key="4">
    <source>
        <dbReference type="EMBL" id="GEW34695.1"/>
    </source>
</evidence>
<dbReference type="Pfam" id="PF07727">
    <property type="entry name" value="RVT_2"/>
    <property type="match status" value="1"/>
</dbReference>
<accession>A0A699H1C0</accession>
<dbReference type="Pfam" id="PF24626">
    <property type="entry name" value="SH3_Tf2-1"/>
    <property type="match status" value="1"/>
</dbReference>
<dbReference type="InterPro" id="IPR013103">
    <property type="entry name" value="RVT_2"/>
</dbReference>
<dbReference type="PANTHER" id="PTHR46148:SF59">
    <property type="entry name" value="NUCLEOTIDYLTRANSFERASE, RIBONUCLEASE H"/>
    <property type="match status" value="1"/>
</dbReference>
<feature type="compositionally biased region" description="Basic and acidic residues" evidence="1">
    <location>
        <begin position="152"/>
        <end position="161"/>
    </location>
</feature>
<evidence type="ECO:0000259" key="3">
    <source>
        <dbReference type="Pfam" id="PF24626"/>
    </source>
</evidence>
<dbReference type="AlphaFoldDB" id="A0A699H1C0"/>
<feature type="region of interest" description="Disordered" evidence="1">
    <location>
        <begin position="296"/>
        <end position="349"/>
    </location>
</feature>
<dbReference type="PANTHER" id="PTHR46148">
    <property type="entry name" value="CHROMO DOMAIN-CONTAINING PROTEIN"/>
    <property type="match status" value="1"/>
</dbReference>
<reference evidence="4" key="1">
    <citation type="journal article" date="2019" name="Sci. Rep.">
        <title>Draft genome of Tanacetum cinerariifolium, the natural source of mosquito coil.</title>
        <authorList>
            <person name="Yamashiro T."/>
            <person name="Shiraishi A."/>
            <person name="Satake H."/>
            <person name="Nakayama K."/>
        </authorList>
    </citation>
    <scope>NUCLEOTIDE SEQUENCE</scope>
</reference>
<feature type="domain" description="Reverse transcriptase Ty1/copia-type" evidence="2">
    <location>
        <begin position="12"/>
        <end position="74"/>
    </location>
</feature>
<name>A0A699H1C0_TANCI</name>
<comment type="caution">
    <text evidence="4">The sequence shown here is derived from an EMBL/GenBank/DDBJ whole genome shotgun (WGS) entry which is preliminary data.</text>
</comment>
<evidence type="ECO:0000256" key="1">
    <source>
        <dbReference type="SAM" id="MobiDB-lite"/>
    </source>
</evidence>
<evidence type="ECO:0000259" key="2">
    <source>
        <dbReference type="Pfam" id="PF07727"/>
    </source>
</evidence>
<dbReference type="InterPro" id="IPR056924">
    <property type="entry name" value="SH3_Tf2-1"/>
</dbReference>
<sequence>MQEELLQFKLQKVWTLVDLPNGKRAIGTKWVFRNKKYERGIVFRNKVMLVAQGYTQEEGIDYDEVFAPVANIEALASTSMEPNKALIKDAEVEDYPRDSPFDLEAFSNSGYAGASLDRKSTTGGCQFLGKRLISWQRKKQTIVVNSTIEAERTKRGQDTKIHQSSSPPKNVGDEAIYTEENDRVVKATTTAASLEAEQESGGGPKCYVTTLGDTDAQTRLGDQKVAKESQKIRKKVKGKNSRDDALQDCDAVNAASVNPDVSAVGPSRSTAKDIFKDEMTTIADTRATPLAIIQSQDKGKGKMVKPEPTSKNLIKAQIQRDAEIGSSKKRSRADHDKESVKKQKLEEDDAEKEELRACLDIVLVDDIAINVESLATKYPIAEVKDTQLTGPKITQQIREVDPRYIGPFKVLAKVGTVAYKLELPQQQSMIPSMFHVSNLKKCLSNEPLAIPLDKIQTNDKLHFVEEPVEIMDHEVKRLKQSRIPIIKV</sequence>
<dbReference type="EMBL" id="BKCJ010054638">
    <property type="protein sequence ID" value="GEW34695.1"/>
    <property type="molecule type" value="Genomic_DNA"/>
</dbReference>
<feature type="domain" description="Tf2-1-like SH3-like" evidence="3">
    <location>
        <begin position="400"/>
        <end position="442"/>
    </location>
</feature>
<organism evidence="4">
    <name type="scientific">Tanacetum cinerariifolium</name>
    <name type="common">Dalmatian daisy</name>
    <name type="synonym">Chrysanthemum cinerariifolium</name>
    <dbReference type="NCBI Taxonomy" id="118510"/>
    <lineage>
        <taxon>Eukaryota</taxon>
        <taxon>Viridiplantae</taxon>
        <taxon>Streptophyta</taxon>
        <taxon>Embryophyta</taxon>
        <taxon>Tracheophyta</taxon>
        <taxon>Spermatophyta</taxon>
        <taxon>Magnoliopsida</taxon>
        <taxon>eudicotyledons</taxon>
        <taxon>Gunneridae</taxon>
        <taxon>Pentapetalae</taxon>
        <taxon>asterids</taxon>
        <taxon>campanulids</taxon>
        <taxon>Asterales</taxon>
        <taxon>Asteraceae</taxon>
        <taxon>Asteroideae</taxon>
        <taxon>Anthemideae</taxon>
        <taxon>Anthemidinae</taxon>
        <taxon>Tanacetum</taxon>
    </lineage>
</organism>
<feature type="region of interest" description="Disordered" evidence="1">
    <location>
        <begin position="152"/>
        <end position="177"/>
    </location>
</feature>
<feature type="compositionally biased region" description="Basic and acidic residues" evidence="1">
    <location>
        <begin position="333"/>
        <end position="345"/>
    </location>
</feature>
<protein>
    <submittedName>
        <fullName evidence="4">Ribonuclease H-like domain-containing protein</fullName>
    </submittedName>
</protein>
<proteinExistence type="predicted"/>